<dbReference type="Pfam" id="PF00072">
    <property type="entry name" value="Response_reg"/>
    <property type="match status" value="1"/>
</dbReference>
<feature type="domain" description="Response regulatory" evidence="3">
    <location>
        <begin position="3"/>
        <end position="121"/>
    </location>
</feature>
<accession>A0ABU0MI55</accession>
<dbReference type="SMART" id="SM00448">
    <property type="entry name" value="REC"/>
    <property type="match status" value="1"/>
</dbReference>
<feature type="modified residue" description="4-aspartylphosphate" evidence="2">
    <location>
        <position position="52"/>
    </location>
</feature>
<organism evidence="4 5">
    <name type="scientific">Azospirillum picis</name>
    <dbReference type="NCBI Taxonomy" id="488438"/>
    <lineage>
        <taxon>Bacteria</taxon>
        <taxon>Pseudomonadati</taxon>
        <taxon>Pseudomonadota</taxon>
        <taxon>Alphaproteobacteria</taxon>
        <taxon>Rhodospirillales</taxon>
        <taxon>Azospirillaceae</taxon>
        <taxon>Azospirillum</taxon>
    </lineage>
</organism>
<evidence type="ECO:0000259" key="3">
    <source>
        <dbReference type="PROSITE" id="PS50110"/>
    </source>
</evidence>
<dbReference type="PROSITE" id="PS50110">
    <property type="entry name" value="RESPONSE_REGULATORY"/>
    <property type="match status" value="1"/>
</dbReference>
<keyword evidence="1 2" id="KW-0597">Phosphoprotein</keyword>
<dbReference type="EMBL" id="JAUSVU010000005">
    <property type="protein sequence ID" value="MDQ0533141.1"/>
    <property type="molecule type" value="Genomic_DNA"/>
</dbReference>
<dbReference type="InterPro" id="IPR011006">
    <property type="entry name" value="CheY-like_superfamily"/>
</dbReference>
<dbReference type="InterPro" id="IPR001789">
    <property type="entry name" value="Sig_transdc_resp-reg_receiver"/>
</dbReference>
<dbReference type="Proteomes" id="UP001244552">
    <property type="component" value="Unassembled WGS sequence"/>
</dbReference>
<evidence type="ECO:0000313" key="4">
    <source>
        <dbReference type="EMBL" id="MDQ0533141.1"/>
    </source>
</evidence>
<name>A0ABU0MI55_9PROT</name>
<gene>
    <name evidence="4" type="ORF">QO018_001990</name>
</gene>
<dbReference type="PANTHER" id="PTHR44591">
    <property type="entry name" value="STRESS RESPONSE REGULATOR PROTEIN 1"/>
    <property type="match status" value="1"/>
</dbReference>
<sequence length="123" mass="13461">MYRVLLVDDVEEARFSIASTLQRHGFHVTEAHDGLEALNFLAEGSFDAVITDIWMPKTDGLELLRVIKAMEHSPVVVAISGGAPKASIEFSVALADAWAADAVFIKPFDNTELVDKLNSLLLH</sequence>
<dbReference type="SUPFAM" id="SSF52172">
    <property type="entry name" value="CheY-like"/>
    <property type="match status" value="1"/>
</dbReference>
<evidence type="ECO:0000256" key="1">
    <source>
        <dbReference type="ARBA" id="ARBA00022553"/>
    </source>
</evidence>
<protein>
    <submittedName>
        <fullName evidence="4">CheY-like chemotaxis protein</fullName>
    </submittedName>
</protein>
<keyword evidence="5" id="KW-1185">Reference proteome</keyword>
<proteinExistence type="predicted"/>
<dbReference type="InterPro" id="IPR050595">
    <property type="entry name" value="Bact_response_regulator"/>
</dbReference>
<reference evidence="4 5" key="1">
    <citation type="submission" date="2023-07" db="EMBL/GenBank/DDBJ databases">
        <title>Genomic Encyclopedia of Type Strains, Phase IV (KMG-IV): sequencing the most valuable type-strain genomes for metagenomic binning, comparative biology and taxonomic classification.</title>
        <authorList>
            <person name="Goeker M."/>
        </authorList>
    </citation>
    <scope>NUCLEOTIDE SEQUENCE [LARGE SCALE GENOMIC DNA]</scope>
    <source>
        <strain evidence="4 5">DSM 19922</strain>
    </source>
</reference>
<comment type="caution">
    <text evidence="4">The sequence shown here is derived from an EMBL/GenBank/DDBJ whole genome shotgun (WGS) entry which is preliminary data.</text>
</comment>
<evidence type="ECO:0000313" key="5">
    <source>
        <dbReference type="Proteomes" id="UP001244552"/>
    </source>
</evidence>
<dbReference type="CDD" id="cd00156">
    <property type="entry name" value="REC"/>
    <property type="match status" value="1"/>
</dbReference>
<dbReference type="RefSeq" id="WP_209980952.1">
    <property type="nucleotide sequence ID" value="NZ_JAGINO010000005.1"/>
</dbReference>
<evidence type="ECO:0000256" key="2">
    <source>
        <dbReference type="PROSITE-ProRule" id="PRU00169"/>
    </source>
</evidence>
<dbReference type="Gene3D" id="3.40.50.2300">
    <property type="match status" value="1"/>
</dbReference>
<dbReference type="PANTHER" id="PTHR44591:SF3">
    <property type="entry name" value="RESPONSE REGULATORY DOMAIN-CONTAINING PROTEIN"/>
    <property type="match status" value="1"/>
</dbReference>